<comment type="subcellular location">
    <subcellularLocation>
        <location evidence="1">Cytoplasm</location>
    </subcellularLocation>
</comment>
<keyword evidence="4" id="KW-0408">Iron</keyword>
<sequence>MNKFNSNQKIGDIVTKFPKVADIFKEYKIDFCCGGDRTLITAIKEQGVNETELLERINDSYEKLKNNIYSKDRNWVEAPLDELVDQIVNVHHAYLYENLPKISELTTKILRVHGEKHPELSRVHKLFHTIKMELEAHLIEEETIQYPAINAYLRSNSEADLDKAINIINQLQDEHIGAGNILKELREITNDYDLPSNGCTTYRLTYFKLQEMESDMFQHIHLESNILFPRLYELKNKK</sequence>
<dbReference type="PANTHER" id="PTHR36438">
    <property type="entry name" value="IRON-SULFUR CLUSTER REPAIR PROTEIN YTFE"/>
    <property type="match status" value="1"/>
</dbReference>
<dbReference type="Pfam" id="PF04405">
    <property type="entry name" value="ScdA_N"/>
    <property type="match status" value="1"/>
</dbReference>
<dbReference type="AlphaFoldDB" id="B2TMB6"/>
<evidence type="ECO:0000259" key="5">
    <source>
        <dbReference type="Pfam" id="PF01814"/>
    </source>
</evidence>
<gene>
    <name evidence="6" type="primary">ric</name>
    <name evidence="6" type="ordered locus">CLL_A2036</name>
</gene>
<dbReference type="GO" id="GO:0005737">
    <property type="term" value="C:cytoplasm"/>
    <property type="evidence" value="ECO:0007669"/>
    <property type="project" value="UniProtKB-SubCell"/>
</dbReference>
<dbReference type="SUPFAM" id="SSF140683">
    <property type="entry name" value="SP0561-like"/>
    <property type="match status" value="1"/>
</dbReference>
<accession>B2TMB6</accession>
<evidence type="ECO:0000256" key="4">
    <source>
        <dbReference type="ARBA" id="ARBA00023004"/>
    </source>
</evidence>
<dbReference type="NCBIfam" id="TIGR03652">
    <property type="entry name" value="FeS_repair_RIC"/>
    <property type="match status" value="1"/>
</dbReference>
<evidence type="ECO:0000256" key="2">
    <source>
        <dbReference type="ARBA" id="ARBA00022490"/>
    </source>
</evidence>
<proteinExistence type="predicted"/>
<dbReference type="GO" id="GO:0046872">
    <property type="term" value="F:metal ion binding"/>
    <property type="evidence" value="ECO:0007669"/>
    <property type="project" value="UniProtKB-KW"/>
</dbReference>
<protein>
    <submittedName>
        <fullName evidence="6">Iron-sulfur cluster repair di-iron protein</fullName>
    </submittedName>
</protein>
<dbReference type="InterPro" id="IPR019903">
    <property type="entry name" value="RIC_family"/>
</dbReference>
<accession>U4PGM0</accession>
<dbReference type="Gene3D" id="1.10.3910.10">
    <property type="entry name" value="SP0561-like"/>
    <property type="match status" value="1"/>
</dbReference>
<dbReference type="Gene3D" id="1.20.120.520">
    <property type="entry name" value="nmb1532 protein domain like"/>
    <property type="match status" value="1"/>
</dbReference>
<reference evidence="6" key="2">
    <citation type="submission" date="2009-08" db="EMBL/GenBank/DDBJ databases">
        <authorList>
            <person name="Shrivastava S."/>
            <person name="Brinkac L.M."/>
            <person name="Dodson R.J."/>
            <person name="Harkins D.M."/>
            <person name="Durkin A.S."/>
            <person name="Sutton G."/>
        </authorList>
    </citation>
    <scope>NUCLEOTIDE SEQUENCE</scope>
    <source>
        <strain evidence="6">Eklund 17B</strain>
    </source>
</reference>
<name>B2TMB6_CLOBB</name>
<dbReference type="EMBL" id="CP001056">
    <property type="protein sequence ID" value="ACD24857.1"/>
    <property type="molecule type" value="Genomic_DNA"/>
</dbReference>
<dbReference type="InterPro" id="IPR038062">
    <property type="entry name" value="ScdA-like_N_sf"/>
</dbReference>
<dbReference type="HOGENOM" id="CLU_076075_0_1_9"/>
<dbReference type="Pfam" id="PF01814">
    <property type="entry name" value="Hemerythrin"/>
    <property type="match status" value="1"/>
</dbReference>
<keyword evidence="2" id="KW-0963">Cytoplasm</keyword>
<evidence type="ECO:0000313" key="6">
    <source>
        <dbReference type="EMBL" id="ACD24857.1"/>
    </source>
</evidence>
<keyword evidence="3" id="KW-0479">Metal-binding</keyword>
<dbReference type="PATRIC" id="fig|935198.13.peg.1991"/>
<reference evidence="6" key="1">
    <citation type="submission" date="2009-06" db="EMBL/GenBank/DDBJ databases">
        <authorList>
            <consortium name="US DOE Joint Genome Institute (JGI-PGF)"/>
            <person name="Lucas S."/>
            <person name="Copeland A."/>
            <person name="Lapidus A."/>
            <person name="Glavina del Rio T."/>
            <person name="Dalin E."/>
            <person name="Tice H."/>
            <person name="Bruce D."/>
            <person name="Goodwin L."/>
            <person name="Pitluck S."/>
            <person name="Kyrpides N."/>
            <person name="Mavromatis K."/>
            <person name="Ivanova N."/>
            <person name="Saunders E."/>
            <person name="Brettin T."/>
            <person name="Detter J.C."/>
            <person name="Han C."/>
            <person name="Larimer F."/>
            <person name="Land M."/>
            <person name="Hauser L."/>
            <person name="Markowitz V."/>
            <person name="Cheng J.-F."/>
            <person name="Hugenholtz P."/>
            <person name="Woyke T."/>
            <person name="Wu D."/>
            <person name="Gronow S."/>
            <person name="Klenk H.-P."/>
            <person name="Eisen J.A."/>
        </authorList>
    </citation>
    <scope>NUCLEOTIDE SEQUENCE</scope>
    <source>
        <strain evidence="6">Eklund 17B</strain>
    </source>
</reference>
<evidence type="ECO:0000256" key="3">
    <source>
        <dbReference type="ARBA" id="ARBA00022723"/>
    </source>
</evidence>
<dbReference type="InterPro" id="IPR012312">
    <property type="entry name" value="Hemerythrin-like"/>
</dbReference>
<dbReference type="PANTHER" id="PTHR36438:SF1">
    <property type="entry name" value="IRON-SULFUR CLUSTER REPAIR PROTEIN YTFE"/>
    <property type="match status" value="1"/>
</dbReference>
<feature type="domain" description="Hemerythrin-like" evidence="5">
    <location>
        <begin position="87"/>
        <end position="231"/>
    </location>
</feature>
<dbReference type="KEGG" id="cbk:CLL_A2036"/>
<organism evidence="6">
    <name type="scientific">Clostridium botulinum (strain Eklund 17B / Type B)</name>
    <dbReference type="NCBI Taxonomy" id="935198"/>
    <lineage>
        <taxon>Bacteria</taxon>
        <taxon>Bacillati</taxon>
        <taxon>Bacillota</taxon>
        <taxon>Clostridia</taxon>
        <taxon>Eubacteriales</taxon>
        <taxon>Clostridiaceae</taxon>
        <taxon>Clostridium</taxon>
    </lineage>
</organism>
<evidence type="ECO:0000256" key="1">
    <source>
        <dbReference type="ARBA" id="ARBA00004496"/>
    </source>
</evidence>